<dbReference type="InterPro" id="IPR000999">
    <property type="entry name" value="RNase_III_dom"/>
</dbReference>
<dbReference type="PROSITE" id="PS51194">
    <property type="entry name" value="HELICASE_CTER"/>
    <property type="match status" value="1"/>
</dbReference>
<keyword evidence="6" id="KW-0677">Repeat</keyword>
<evidence type="ECO:0008006" key="33">
    <source>
        <dbReference type="Google" id="ProtNLM"/>
    </source>
</evidence>
<keyword evidence="9" id="KW-0378">Hydrolase</keyword>
<protein>
    <recommendedName>
        <fullName evidence="33">Dicer-like 3</fullName>
    </recommendedName>
</protein>
<keyword evidence="12" id="KW-0460">Magnesium</keyword>
<evidence type="ECO:0000313" key="32">
    <source>
        <dbReference type="Proteomes" id="UP000823749"/>
    </source>
</evidence>
<dbReference type="Gene3D" id="3.30.160.380">
    <property type="entry name" value="Dicer dimerisation domain"/>
    <property type="match status" value="1"/>
</dbReference>
<dbReference type="SUPFAM" id="SSF69065">
    <property type="entry name" value="RNase III domain-like"/>
    <property type="match status" value="2"/>
</dbReference>
<dbReference type="SUPFAM" id="SSF101690">
    <property type="entry name" value="PAZ domain"/>
    <property type="match status" value="1"/>
</dbReference>
<keyword evidence="5" id="KW-0479">Metal-binding</keyword>
<dbReference type="SUPFAM" id="SSF52540">
    <property type="entry name" value="P-loop containing nucleoside triphosphate hydrolases"/>
    <property type="match status" value="2"/>
</dbReference>
<evidence type="ECO:0000256" key="13">
    <source>
        <dbReference type="ARBA" id="ARBA00022884"/>
    </source>
</evidence>
<dbReference type="InterPro" id="IPR002100">
    <property type="entry name" value="TF_MADSbox"/>
</dbReference>
<feature type="compositionally biased region" description="Polar residues" evidence="23">
    <location>
        <begin position="1543"/>
        <end position="1563"/>
    </location>
</feature>
<keyword evidence="8" id="KW-0255">Endonuclease</keyword>
<dbReference type="PROSITE" id="PS50137">
    <property type="entry name" value="DS_RBD"/>
    <property type="match status" value="1"/>
</dbReference>
<dbReference type="SMART" id="SM00949">
    <property type="entry name" value="PAZ"/>
    <property type="match status" value="1"/>
</dbReference>
<dbReference type="SUPFAM" id="SSF55455">
    <property type="entry name" value="SRF-like"/>
    <property type="match status" value="1"/>
</dbReference>
<evidence type="ECO:0000256" key="5">
    <source>
        <dbReference type="ARBA" id="ARBA00022723"/>
    </source>
</evidence>
<dbReference type="Pfam" id="PF00271">
    <property type="entry name" value="Helicase_C"/>
    <property type="match status" value="1"/>
</dbReference>
<keyword evidence="17" id="KW-0804">Transcription</keyword>
<evidence type="ECO:0000256" key="23">
    <source>
        <dbReference type="SAM" id="MobiDB-lite"/>
    </source>
</evidence>
<evidence type="ECO:0000256" key="12">
    <source>
        <dbReference type="ARBA" id="ARBA00022842"/>
    </source>
</evidence>
<evidence type="ECO:0000256" key="22">
    <source>
        <dbReference type="SAM" id="Coils"/>
    </source>
</evidence>
<dbReference type="GO" id="GO:0005524">
    <property type="term" value="F:ATP binding"/>
    <property type="evidence" value="ECO:0007669"/>
    <property type="project" value="UniProtKB-KW"/>
</dbReference>
<keyword evidence="13 21" id="KW-0694">RNA-binding</keyword>
<dbReference type="InterPro" id="IPR036085">
    <property type="entry name" value="PAZ_dom_sf"/>
</dbReference>
<dbReference type="FunFam" id="1.10.1520.10:FF:000008">
    <property type="entry name" value="Dicer-like 104"/>
    <property type="match status" value="1"/>
</dbReference>
<dbReference type="SMART" id="SM00535">
    <property type="entry name" value="RIBOc"/>
    <property type="match status" value="2"/>
</dbReference>
<feature type="domain" description="MADS-box" evidence="24">
    <location>
        <begin position="1666"/>
        <end position="1716"/>
    </location>
</feature>
<feature type="domain" description="Helicase ATP-binding" evidence="28">
    <location>
        <begin position="41"/>
        <end position="206"/>
    </location>
</feature>
<feature type="region of interest" description="Disordered" evidence="23">
    <location>
        <begin position="1517"/>
        <end position="1563"/>
    </location>
</feature>
<evidence type="ECO:0000259" key="27">
    <source>
        <dbReference type="PROSITE" id="PS50821"/>
    </source>
</evidence>
<dbReference type="Gene3D" id="1.10.1520.10">
    <property type="entry name" value="Ribonuclease III domain"/>
    <property type="match status" value="2"/>
</dbReference>
<evidence type="ECO:0000256" key="14">
    <source>
        <dbReference type="ARBA" id="ARBA00023015"/>
    </source>
</evidence>
<feature type="domain" description="RNase III" evidence="26">
    <location>
        <begin position="1239"/>
        <end position="1392"/>
    </location>
</feature>
<comment type="cofactor">
    <cofactor evidence="1">
        <name>Mn(2+)</name>
        <dbReference type="ChEBI" id="CHEBI:29035"/>
    </cofactor>
</comment>
<dbReference type="Gene3D" id="3.40.1810.10">
    <property type="entry name" value="Transcription factor, MADS-box"/>
    <property type="match status" value="1"/>
</dbReference>
<dbReference type="InterPro" id="IPR036389">
    <property type="entry name" value="RNase_III_sf"/>
</dbReference>
<dbReference type="InterPro" id="IPR038248">
    <property type="entry name" value="Dicer_dimer_sf"/>
</dbReference>
<evidence type="ECO:0000259" key="30">
    <source>
        <dbReference type="PROSITE" id="PS51327"/>
    </source>
</evidence>
<dbReference type="InterPro" id="IPR027417">
    <property type="entry name" value="P-loop_NTPase"/>
</dbReference>
<feature type="domain" description="PAZ" evidence="27">
    <location>
        <begin position="873"/>
        <end position="1002"/>
    </location>
</feature>
<dbReference type="Pfam" id="PF00636">
    <property type="entry name" value="Ribonuclease_3"/>
    <property type="match status" value="2"/>
</dbReference>
<evidence type="ECO:0000256" key="19">
    <source>
        <dbReference type="ARBA" id="ARBA00023242"/>
    </source>
</evidence>
<keyword evidence="7" id="KW-0547">Nucleotide-binding</keyword>
<dbReference type="InterPro" id="IPR003100">
    <property type="entry name" value="PAZ_dom"/>
</dbReference>
<evidence type="ECO:0000256" key="18">
    <source>
        <dbReference type="ARBA" id="ARBA00023211"/>
    </source>
</evidence>
<dbReference type="GO" id="GO:0004525">
    <property type="term" value="F:ribonuclease III activity"/>
    <property type="evidence" value="ECO:0007669"/>
    <property type="project" value="InterPro"/>
</dbReference>
<evidence type="ECO:0000256" key="3">
    <source>
        <dbReference type="ARBA" id="ARBA00004123"/>
    </source>
</evidence>
<keyword evidence="22" id="KW-0175">Coiled coil</keyword>
<comment type="subcellular location">
    <subcellularLocation>
        <location evidence="3">Nucleus</location>
    </subcellularLocation>
</comment>
<dbReference type="PROSITE" id="PS00517">
    <property type="entry name" value="RNASE_3_1"/>
    <property type="match status" value="1"/>
</dbReference>
<evidence type="ECO:0000256" key="11">
    <source>
        <dbReference type="ARBA" id="ARBA00022840"/>
    </source>
</evidence>
<evidence type="ECO:0000256" key="9">
    <source>
        <dbReference type="ARBA" id="ARBA00022801"/>
    </source>
</evidence>
<dbReference type="InterPro" id="IPR006935">
    <property type="entry name" value="Helicase/UvrB_N"/>
</dbReference>
<dbReference type="CDD" id="cd00593">
    <property type="entry name" value="RIBOc"/>
    <property type="match status" value="2"/>
</dbReference>
<dbReference type="InterPro" id="IPR005034">
    <property type="entry name" value="Dicer_dimerisation"/>
</dbReference>
<evidence type="ECO:0000256" key="4">
    <source>
        <dbReference type="ARBA" id="ARBA00022722"/>
    </source>
</evidence>
<evidence type="ECO:0000259" key="25">
    <source>
        <dbReference type="PROSITE" id="PS50137"/>
    </source>
</evidence>
<dbReference type="Gene3D" id="3.40.50.300">
    <property type="entry name" value="P-loop containing nucleotide triphosphate hydrolases"/>
    <property type="match status" value="2"/>
</dbReference>
<dbReference type="CDD" id="cd18034">
    <property type="entry name" value="DEXHc_dicer"/>
    <property type="match status" value="1"/>
</dbReference>
<dbReference type="GO" id="GO:0003723">
    <property type="term" value="F:RNA binding"/>
    <property type="evidence" value="ECO:0007669"/>
    <property type="project" value="UniProtKB-UniRule"/>
</dbReference>
<dbReference type="PROSITE" id="PS50066">
    <property type="entry name" value="MADS_BOX_2"/>
    <property type="match status" value="1"/>
</dbReference>
<evidence type="ECO:0000313" key="31">
    <source>
        <dbReference type="EMBL" id="KAG5534105.1"/>
    </source>
</evidence>
<evidence type="ECO:0000256" key="7">
    <source>
        <dbReference type="ARBA" id="ARBA00022741"/>
    </source>
</evidence>
<dbReference type="GO" id="GO:0003677">
    <property type="term" value="F:DNA binding"/>
    <property type="evidence" value="ECO:0007669"/>
    <property type="project" value="UniProtKB-KW"/>
</dbReference>
<evidence type="ECO:0000256" key="21">
    <source>
        <dbReference type="PROSITE-ProRule" id="PRU00657"/>
    </source>
</evidence>
<dbReference type="GO" id="GO:0010267">
    <property type="term" value="P:ta-siRNA processing"/>
    <property type="evidence" value="ECO:0007669"/>
    <property type="project" value="UniProtKB-ARBA"/>
</dbReference>
<dbReference type="PROSITE" id="PS50821">
    <property type="entry name" value="PAZ"/>
    <property type="match status" value="1"/>
</dbReference>
<feature type="domain" description="Helicase C-terminal" evidence="29">
    <location>
        <begin position="379"/>
        <end position="535"/>
    </location>
</feature>
<evidence type="ECO:0000256" key="15">
    <source>
        <dbReference type="ARBA" id="ARBA00023125"/>
    </source>
</evidence>
<sequence length="2045" mass="229546">MHSTAAVAAVNPLKRSFEVMNSKPHSTDTDNFRPREYQTKVFQIAMRRNTIAVLDTGAGKTMIAVMIIKDVAPSLDPSPPQKKKLIQFEVIRFHTHLKVEKYYGAKGVDDWNAECWEKEVNEHDVLVMTPQILLDALRKAFLSLDMVCLMIVDECHRATGNHPYAKIMQEFYHKSGNKPKIFGMTASPVIRKGVSSITDCEEQISELEGILDSQVYTIDDRTELEEIIPSAKETCIFYDPAVSFNIELKEKLESLWKKFDALLLDLQGSMPSQYRDTQDKYKALRKRLANDHAKFLYCLDDLGLLCTHEAVKVCIENAPSVTEECEFYRKSSLQYNNFLEEVLAAVGTSLPHGNEILWDIGSHCSNTVAMGCISPKFHELLRLFQSFGEARQVLCLIFVERIIAAKVVERVIKRIKSLSHFTVSYLTGSNSSVDAVAPKVQQETLASFRSGKVNLLFSTDVVEEGIHVPNCSSVIRFDLPKTVRSYIQSRGRARQNDSQFVLMLERGNIKQRDQIFDIIRSEYSMTDTAANRDPDSCVLRACKIKEIDAYYVDATGASVTQDSSVNLIHRYCEKLPRDKYFTPKPIFQFLLSGDAYQCKLSLPPSAAFQILVGPLSSNSHLSKQLVCFDACKKLHQMGALSDHLLPISDEPSESEATLKSRESASGAGTTKRKELHGTTCVQALSGTWGLKHEGATFQAYKIDFSCNKPEEQFSSFILLMESRLDDDVGNIEVELYLVSKFVRSSVSSCGEVKLDAEQVMKARCFHELFFNGLFGKLFVGSRSSGGGRKFLLQSEGESLWDPSNMYLLLPVESSNGRSHDAWKINWMGTNSCFSVVEYMKENAWLSAKQSDVDMGDSLVDGTNSTENGYKSTNPIHLANKSVDLKNIRQTVVLAIHTGRVYSVLDVVNNTSAESPFDGNTDANSSSYSSFAVYFHKKYGITLMHPGQPLLLLKQSHNAHNLLVDFRSEGGACGKRFEAGNKPVVKKPQTHVHMPPELLVSIEVPISVIKSLYLLPSVLHRVESLMLASQLREEISFQSDFRISSSLILEAITTLRCSESFSMERLELLGDSVLKYAVSCHLFLKYPEKHEGQLSSLRSWAVCNATLYKVGIDRNLQGYIRDGAFDPRRWVAPGQRSLRPYPCSCGVDSSDVPLDSKFQTEDTKVVVGKCCDRGHRWMGSKTISDCVEALIGAYYVGGGLTAALYLMKWLSIGSELEPSLVDEAITSASLHSYIPKAKEIEILESKLAYEFSTKGLLLEAITHASQQELEVGYCYQRLEFLGDSVLDILITWHLYQSHTEIDPGELTDLRSASVNNENFAHAAVRRNLHPHLQHSSGFLADQIKDYVKSVDDSHVKSVDDSHSITKPFQSVNGPKALGDMVESIVGAILIDTKLNLDEVWRIFKPILSPIVTPDKLELPPLRELIELCDSLGYFIRETCIKKGEQSHAELRLQLEDVLLVGEGFGPNRKAAKGQAAFHLLKDLEGRGISSSKRRKQGPDPVGVLSTLDLGKDICSQTDVESSKPVAHKKQKTTINGLHSEKTRTSQSNDHSTKSSGSIPVLSSINMKKGGPRTSLFELCKRLQWPMPTFKSAEDKSRTPIEFCEGSEKRTGFSSFTSTITLTIPDFGVIELSGDPRADKKSSFDSAAVLMLYELEQQELLVIGGGEMGRAKLSMALINSEKARYTTFQKRKKGLKKKTYELKTLCGVQVCLIIYGPKIDDRQPEPEIWPQDREEIQELIDVYRKQPMEERKRRTSGVPDFLEDRNRKVEEAIGKLRAKNNEAKYPTWDDGYNEYTEEDLMNFFAILENKIQEVKARVEFMNGNPRLVAPAMMDCVNMGSNPRLEALAAMVDRVKMESSNPRLEAAGMVVDRVNMESSSNPNESYFLPGGLFNRRNMQWEVEKMKSLDQVDHLMPMHQYYNPFDHQQTVVDQLDGCSSSSSSNNYVYNISTNPFDRHYHHNEDHQRNINMVAMVANTNSVPRVPPGYYGSNVQPFVAPPYMQYPVVMASHHASNSQVLHAAAASLQISDEYYYDPVSHELHDFKNHN</sequence>
<keyword evidence="32" id="KW-1185">Reference proteome</keyword>
<dbReference type="FunFam" id="2.170.260.10:FF:000004">
    <property type="entry name" value="Dicer-like 104"/>
    <property type="match status" value="1"/>
</dbReference>
<dbReference type="GO" id="GO:0046872">
    <property type="term" value="F:metal ion binding"/>
    <property type="evidence" value="ECO:0007669"/>
    <property type="project" value="UniProtKB-KW"/>
</dbReference>
<dbReference type="FunFam" id="3.40.50.300:FF:000420">
    <property type="entry name" value="Endoribonuclease dicer-like 1"/>
    <property type="match status" value="1"/>
</dbReference>
<evidence type="ECO:0000259" key="28">
    <source>
        <dbReference type="PROSITE" id="PS51192"/>
    </source>
</evidence>
<evidence type="ECO:0000259" key="24">
    <source>
        <dbReference type="PROSITE" id="PS50066"/>
    </source>
</evidence>
<comment type="cofactor">
    <cofactor evidence="2">
        <name>Mg(2+)</name>
        <dbReference type="ChEBI" id="CHEBI:18420"/>
    </cofactor>
</comment>
<evidence type="ECO:0000256" key="2">
    <source>
        <dbReference type="ARBA" id="ARBA00001946"/>
    </source>
</evidence>
<evidence type="ECO:0000256" key="16">
    <source>
        <dbReference type="ARBA" id="ARBA00023158"/>
    </source>
</evidence>
<keyword evidence="14" id="KW-0805">Transcription regulation</keyword>
<dbReference type="Pfam" id="PF00319">
    <property type="entry name" value="SRF-TF"/>
    <property type="match status" value="1"/>
</dbReference>
<keyword evidence="18" id="KW-0464">Manganese</keyword>
<keyword evidence="15" id="KW-0238">DNA-binding</keyword>
<accession>A0AAV6J4L0</accession>
<dbReference type="Gene3D" id="3.30.160.20">
    <property type="match status" value="1"/>
</dbReference>
<feature type="domain" description="DRBM" evidence="25">
    <location>
        <begin position="1451"/>
        <end position="1484"/>
    </location>
</feature>
<dbReference type="InterPro" id="IPR001650">
    <property type="entry name" value="Helicase_C-like"/>
</dbReference>
<comment type="similarity">
    <text evidence="20 21">Belongs to the helicase family. Dicer subfamily.</text>
</comment>
<keyword evidence="4" id="KW-0540">Nuclease</keyword>
<dbReference type="GO" id="GO:0046983">
    <property type="term" value="F:protein dimerization activity"/>
    <property type="evidence" value="ECO:0007669"/>
    <property type="project" value="InterPro"/>
</dbReference>
<dbReference type="SMART" id="SM00490">
    <property type="entry name" value="HELICc"/>
    <property type="match status" value="1"/>
</dbReference>
<dbReference type="GO" id="GO:0005634">
    <property type="term" value="C:nucleus"/>
    <property type="evidence" value="ECO:0007669"/>
    <property type="project" value="UniProtKB-SubCell"/>
</dbReference>
<keyword evidence="19" id="KW-0539">Nucleus</keyword>
<dbReference type="GO" id="GO:0005737">
    <property type="term" value="C:cytoplasm"/>
    <property type="evidence" value="ECO:0007669"/>
    <property type="project" value="TreeGrafter"/>
</dbReference>
<evidence type="ECO:0000256" key="17">
    <source>
        <dbReference type="ARBA" id="ARBA00023163"/>
    </source>
</evidence>
<dbReference type="PANTHER" id="PTHR14950">
    <property type="entry name" value="DICER-RELATED"/>
    <property type="match status" value="1"/>
</dbReference>
<dbReference type="Pfam" id="PF03368">
    <property type="entry name" value="Dicer_dimer"/>
    <property type="match status" value="1"/>
</dbReference>
<keyword evidence="10" id="KW-0347">Helicase</keyword>
<dbReference type="InterPro" id="IPR036879">
    <property type="entry name" value="TF_MADSbox_sf"/>
</dbReference>
<dbReference type="Pfam" id="PF04851">
    <property type="entry name" value="ResIII"/>
    <property type="match status" value="1"/>
</dbReference>
<dbReference type="PANTHER" id="PTHR14950:SF46">
    <property type="entry name" value="ENDORIBONUCLEASE DICER HOMOLOG 3"/>
    <property type="match status" value="1"/>
</dbReference>
<evidence type="ECO:0000259" key="29">
    <source>
        <dbReference type="PROSITE" id="PS51194"/>
    </source>
</evidence>
<evidence type="ECO:0000259" key="26">
    <source>
        <dbReference type="PROSITE" id="PS50142"/>
    </source>
</evidence>
<evidence type="ECO:0000256" key="8">
    <source>
        <dbReference type="ARBA" id="ARBA00022759"/>
    </source>
</evidence>
<keyword evidence="11" id="KW-0067">ATP-binding</keyword>
<feature type="region of interest" description="Disordered" evidence="23">
    <location>
        <begin position="651"/>
        <end position="672"/>
    </location>
</feature>
<dbReference type="GO" id="GO:0004386">
    <property type="term" value="F:helicase activity"/>
    <property type="evidence" value="ECO:0007669"/>
    <property type="project" value="UniProtKB-KW"/>
</dbReference>
<evidence type="ECO:0000256" key="10">
    <source>
        <dbReference type="ARBA" id="ARBA00022806"/>
    </source>
</evidence>
<dbReference type="PROSITE" id="PS50142">
    <property type="entry name" value="RNASE_3_2"/>
    <property type="match status" value="2"/>
</dbReference>
<dbReference type="Pfam" id="PF02170">
    <property type="entry name" value="PAZ"/>
    <property type="match status" value="1"/>
</dbReference>
<dbReference type="PROSITE" id="PS51327">
    <property type="entry name" value="DICER_DSRBF"/>
    <property type="match status" value="1"/>
</dbReference>
<dbReference type="SMART" id="SM00432">
    <property type="entry name" value="MADS"/>
    <property type="match status" value="1"/>
</dbReference>
<dbReference type="EMBL" id="JACTNZ010000008">
    <property type="protein sequence ID" value="KAG5534105.1"/>
    <property type="molecule type" value="Genomic_DNA"/>
</dbReference>
<dbReference type="InterPro" id="IPR014001">
    <property type="entry name" value="Helicase_ATP-bd"/>
</dbReference>
<keyword evidence="16" id="KW-0943">RNA-mediated gene silencing</keyword>
<comment type="caution">
    <text evidence="31">The sequence shown here is derived from an EMBL/GenBank/DDBJ whole genome shotgun (WGS) entry which is preliminary data.</text>
</comment>
<feature type="domain" description="RNase III" evidence="26">
    <location>
        <begin position="1027"/>
        <end position="1198"/>
    </location>
</feature>
<gene>
    <name evidence="31" type="ORF">RHGRI_022295</name>
</gene>
<dbReference type="SMART" id="SM00487">
    <property type="entry name" value="DEXDc"/>
    <property type="match status" value="1"/>
</dbReference>
<evidence type="ECO:0000256" key="1">
    <source>
        <dbReference type="ARBA" id="ARBA00001936"/>
    </source>
</evidence>
<dbReference type="InterPro" id="IPR014720">
    <property type="entry name" value="dsRBD_dom"/>
</dbReference>
<dbReference type="FunFam" id="1.10.1520.10:FF:000004">
    <property type="entry name" value="Endoribonuclease dicer-like 1"/>
    <property type="match status" value="1"/>
</dbReference>
<evidence type="ECO:0000256" key="6">
    <source>
        <dbReference type="ARBA" id="ARBA00022737"/>
    </source>
</evidence>
<organism evidence="31 32">
    <name type="scientific">Rhododendron griersonianum</name>
    <dbReference type="NCBI Taxonomy" id="479676"/>
    <lineage>
        <taxon>Eukaryota</taxon>
        <taxon>Viridiplantae</taxon>
        <taxon>Streptophyta</taxon>
        <taxon>Embryophyta</taxon>
        <taxon>Tracheophyta</taxon>
        <taxon>Spermatophyta</taxon>
        <taxon>Magnoliopsida</taxon>
        <taxon>eudicotyledons</taxon>
        <taxon>Gunneridae</taxon>
        <taxon>Pentapetalae</taxon>
        <taxon>asterids</taxon>
        <taxon>Ericales</taxon>
        <taxon>Ericaceae</taxon>
        <taxon>Ericoideae</taxon>
        <taxon>Rhodoreae</taxon>
        <taxon>Rhododendron</taxon>
    </lineage>
</organism>
<feature type="domain" description="Dicer dsRNA-binding fold" evidence="30">
    <location>
        <begin position="564"/>
        <end position="654"/>
    </location>
</feature>
<dbReference type="Proteomes" id="UP000823749">
    <property type="component" value="Chromosome 8"/>
</dbReference>
<reference evidence="31" key="1">
    <citation type="submission" date="2020-08" db="EMBL/GenBank/DDBJ databases">
        <title>Plant Genome Project.</title>
        <authorList>
            <person name="Zhang R.-G."/>
        </authorList>
    </citation>
    <scope>NUCLEOTIDE SEQUENCE</scope>
    <source>
        <strain evidence="31">WSP0</strain>
        <tissue evidence="31">Leaf</tissue>
    </source>
</reference>
<evidence type="ECO:0000256" key="20">
    <source>
        <dbReference type="ARBA" id="ARBA00035116"/>
    </source>
</evidence>
<name>A0AAV6J4L0_9ERIC</name>
<proteinExistence type="inferred from homology"/>
<dbReference type="PROSITE" id="PS51192">
    <property type="entry name" value="HELICASE_ATP_BIND_1"/>
    <property type="match status" value="1"/>
</dbReference>
<dbReference type="FunFam" id="3.30.160.380:FF:000001">
    <property type="entry name" value="Endoribonuclease dicer-like 1"/>
    <property type="match status" value="1"/>
</dbReference>
<dbReference type="Gene3D" id="2.170.260.10">
    <property type="entry name" value="paz domain"/>
    <property type="match status" value="1"/>
</dbReference>
<feature type="coiled-coil region" evidence="22">
    <location>
        <begin position="1760"/>
        <end position="1822"/>
    </location>
</feature>